<dbReference type="Proteomes" id="UP001430149">
    <property type="component" value="Unassembled WGS sequence"/>
</dbReference>
<feature type="transmembrane region" description="Helical" evidence="1">
    <location>
        <begin position="109"/>
        <end position="127"/>
    </location>
</feature>
<dbReference type="RefSeq" id="WP_204681122.1">
    <property type="nucleotide sequence ID" value="NZ_BSNR01000015.1"/>
</dbReference>
<comment type="caution">
    <text evidence="4">The sequence shown here is derived from an EMBL/GenBank/DDBJ whole genome shotgun (WGS) entry which is preliminary data.</text>
</comment>
<keyword evidence="1" id="KW-0472">Membrane</keyword>
<dbReference type="InterPro" id="IPR058671">
    <property type="entry name" value="DUF6311_C"/>
</dbReference>
<feature type="domain" description="DUF6311" evidence="3">
    <location>
        <begin position="448"/>
        <end position="554"/>
    </location>
</feature>
<dbReference type="EMBL" id="JADIKE010000034">
    <property type="protein sequence ID" value="MBM7125614.1"/>
    <property type="molecule type" value="Genomic_DNA"/>
</dbReference>
<feature type="transmembrane region" description="Helical" evidence="1">
    <location>
        <begin position="261"/>
        <end position="283"/>
    </location>
</feature>
<keyword evidence="1" id="KW-1133">Transmembrane helix</keyword>
<organism evidence="4 5">
    <name type="scientific">Dyella flava</name>
    <dbReference type="NCBI Taxonomy" id="1920170"/>
    <lineage>
        <taxon>Bacteria</taxon>
        <taxon>Pseudomonadati</taxon>
        <taxon>Pseudomonadota</taxon>
        <taxon>Gammaproteobacteria</taxon>
        <taxon>Lysobacterales</taxon>
        <taxon>Rhodanobacteraceae</taxon>
        <taxon>Dyella</taxon>
    </lineage>
</organism>
<name>A0ABS2K403_9GAMM</name>
<feature type="transmembrane region" description="Helical" evidence="1">
    <location>
        <begin position="336"/>
        <end position="361"/>
    </location>
</feature>
<feature type="transmembrane region" description="Helical" evidence="1">
    <location>
        <begin position="191"/>
        <end position="214"/>
    </location>
</feature>
<sequence length="719" mass="79888">MTLNDTMARARGDDVFAGACLAALAGAMVFYLVFGVGVLEPGSLGWLSHGDSAQSYLGWVFFRHSPWMFPLGAAPAMGMEQSSSIVYTDSIPAFALLFKLLRGVLPTDFQYAGLWLCCCYVLQGYFAYRLLSQFTRDRLALAAGVLLFLISPIMLLRTSAHFALSAHWLIVCALYLYYSPPKLRYIIQWMALLWFVPLVHAYLMFMVYAIWAAYLLRQGVLVRQLSWLSTVCCTVASVAGSITVMWLVGYFGDMDVSTFGFGYYSMNLLAPWMPLGAGPFLLPSPTGATAGQYEGFNYLGLGVLFALLATIVQWAVTRKRSPVRGRHDILRNPDAALILCCVCLTLLALSNVVTFGTHTLFQVSLPARLNRMVNIFRCSGRMFWPVYYVLLMMAVRGLVRWPARASRVMLGIMVLLQLADMRPYLQFTHNVTAIKLAFLKFPDFDSPFWSLARKRYANLYVIPGQYEGDEYIDYEYLAATYGFHIDTAFYARLPSATRQQGRLLRHEAFWGGDLDPNGLYLIQSSGKEKLQSAQVMFSPATGVGAIDGFTVVAPGWFEKGSAPYLQHPLRGDLPPMALDHPYLFDGHGDGLPFLLGGWSTAESGGVWSLGPAAWVAMHRQLPLSDVHVALRILPYLPAKYPSLSVRVEMGGHVLANWRFQRDNAVPDVAFDIPADWQAPDGNLVLAFHFDSPRSPKDAGENADVRTIAIRLGGMQVTAK</sequence>
<protein>
    <submittedName>
        <fullName evidence="4">Uncharacterized protein</fullName>
    </submittedName>
</protein>
<dbReference type="Pfam" id="PF25853">
    <property type="entry name" value="DUF6311_C"/>
    <property type="match status" value="1"/>
</dbReference>
<keyword evidence="5" id="KW-1185">Reference proteome</keyword>
<feature type="transmembrane region" description="Helical" evidence="1">
    <location>
        <begin position="139"/>
        <end position="156"/>
    </location>
</feature>
<feature type="transmembrane region" description="Helical" evidence="1">
    <location>
        <begin position="381"/>
        <end position="399"/>
    </location>
</feature>
<evidence type="ECO:0000313" key="4">
    <source>
        <dbReference type="EMBL" id="MBM7125614.1"/>
    </source>
</evidence>
<feature type="transmembrane region" description="Helical" evidence="1">
    <location>
        <begin position="295"/>
        <end position="316"/>
    </location>
</feature>
<evidence type="ECO:0000259" key="3">
    <source>
        <dbReference type="Pfam" id="PF25853"/>
    </source>
</evidence>
<accession>A0ABS2K403</accession>
<gene>
    <name evidence="4" type="ORF">ISP19_09495</name>
</gene>
<evidence type="ECO:0000259" key="2">
    <source>
        <dbReference type="Pfam" id="PF19830"/>
    </source>
</evidence>
<dbReference type="InterPro" id="IPR046278">
    <property type="entry name" value="DUF6311"/>
</dbReference>
<feature type="transmembrane region" description="Helical" evidence="1">
    <location>
        <begin position="162"/>
        <end position="179"/>
    </location>
</feature>
<dbReference type="Pfam" id="PF19830">
    <property type="entry name" value="DUF6311"/>
    <property type="match status" value="1"/>
</dbReference>
<evidence type="ECO:0000313" key="5">
    <source>
        <dbReference type="Proteomes" id="UP001430149"/>
    </source>
</evidence>
<proteinExistence type="predicted"/>
<feature type="transmembrane region" description="Helical" evidence="1">
    <location>
        <begin position="15"/>
        <end position="39"/>
    </location>
</feature>
<feature type="domain" description="DUF6311" evidence="2">
    <location>
        <begin position="23"/>
        <end position="422"/>
    </location>
</feature>
<keyword evidence="1" id="KW-0812">Transmembrane</keyword>
<feature type="transmembrane region" description="Helical" evidence="1">
    <location>
        <begin position="226"/>
        <end position="249"/>
    </location>
</feature>
<reference evidence="4" key="1">
    <citation type="submission" date="2020-10" db="EMBL/GenBank/DDBJ databases">
        <title>Phylogeny of dyella-like bacteria.</title>
        <authorList>
            <person name="Fu J."/>
        </authorList>
    </citation>
    <scope>NUCLEOTIDE SEQUENCE</scope>
    <source>
        <strain evidence="4">DHOC52</strain>
    </source>
</reference>
<evidence type="ECO:0000256" key="1">
    <source>
        <dbReference type="SAM" id="Phobius"/>
    </source>
</evidence>